<name>A0ABR1K4S2_9AGAR</name>
<dbReference type="Proteomes" id="UP001498398">
    <property type="component" value="Unassembled WGS sequence"/>
</dbReference>
<dbReference type="PANTHER" id="PTHR14374">
    <property type="entry name" value="FOIE GRAS"/>
    <property type="match status" value="1"/>
</dbReference>
<dbReference type="Pfam" id="PF07919">
    <property type="entry name" value="Gryzun"/>
    <property type="match status" value="1"/>
</dbReference>
<feature type="compositionally biased region" description="Basic and acidic residues" evidence="1">
    <location>
        <begin position="170"/>
        <end position="187"/>
    </location>
</feature>
<sequence length="1285" mass="143428">MNSYPRELLQQLAPVMFVAGLDVPAETPSAPPTPQTPANPTDNGEQPPQINTRSQDPFTVLVLRLREALQAQRRVEIWQPEKTKTFQVELVGKDVRFPPRKLVPPDDPQYSSSHSPLSPLTPSSPLHPDGVIAPIWIRKHTSLLPSVFVLFMRLYEYPPHTPRSPLDMPDPDREKEKEQEERRKDTELSAEIAHRKKFTNERGIKLTVVLIASRKMLDEPSLDTRLTYIRRQSGLDSRAALFVLSPVSQNELGDFVQSLQQALYEPALEYYTTHSKRVRRKRNRHASQSVPAYPNPLSPMGGGVARPLRPEGWTVRYEYKMACFAEFRGEDEVALKHYQDAYEMLVIMFGSPVILPPRTKRWAEAKVLADCMNVKITKLYLYNNEHALALSHHNTHMRKFGDFSRGWGIGEETFEYWSWMARQHRILAELLEQGTRSGLTIPIHGPVVSSSAIANAVEKSSLASRGPLPGTELDEMRSLGINPSQALQYPGYYYYMAARCTEARRGRFLAALQAEESQGVGSTSPGFTNEKKVDHLVIILELYTKAYELFKRYTTISSQDQNLGRLPLWIAYRIAQTYYESGKFDMAVRFFERIAKTYRREQWGSVLKPLLATWYACAQQLGEMELSIRLLVERMGHGDDSDPGALEEDLLAILKSTVPSSPDEAIVIDNSESQPIFDTCLVFWSPEVKIDEPAAFQLTLTAPSNTSVSSLPFQSLQIQFSEGIEPIVVQHTGNGEDISKDFVTRIDLGAISTEGEEHKPVEANLRWAQGSSLLFTGTLSSSTPRAVTISNLTLIMVEGAWKVEIPLNPCRSRSMIASPPRWLAGFTPLRFVPVKREEFSTVNVRYPSHSVVVSLSHHSPAYLNEDYPVTIEITNADSKELDIVMDVLLQPTDIDYAVNTISLDDEQSSAMIKGVAVGILAPGVSTVKTLRLLNTGAVGDRMIDISVQSRSTATPQLHKENDSPISPALLDVTDTLQTVTIPTVDPFKSTTNVVYRRALGAQPGLSDLKTFDTDYWDDSDGGEAFITSTFECVGPWNLEIQSFVLRKQDHPQAKVLESSISEGTSGDTFTSEYLPGDEFADVCRVSIVSNDSREVESLPIPGPGEYCITWRRILTDNERGPTCTSVFPLPSLHPPVDDLIALLDVTPRATLHQPIPLTLTIRNRHPSRTANVFVLLETDATDAFVVAGLRSGRVPMLLSGAEEKLTWNLIPVECGHVKMPRIRVIDKRKATADSEDDGVPVKIVDTRIEQRPSVPITSVHDGVETQETVLQPVEESKIASILVLP</sequence>
<comment type="caution">
    <text evidence="4">The sequence shown here is derived from an EMBL/GenBank/DDBJ whole genome shotgun (WGS) entry which is preliminary data.</text>
</comment>
<feature type="region of interest" description="Disordered" evidence="1">
    <location>
        <begin position="23"/>
        <end position="55"/>
    </location>
</feature>
<evidence type="ECO:0000259" key="2">
    <source>
        <dbReference type="Pfam" id="PF07919"/>
    </source>
</evidence>
<dbReference type="InterPro" id="IPR021773">
    <property type="entry name" value="TPC11"/>
</dbReference>
<proteinExistence type="predicted"/>
<feature type="compositionally biased region" description="Polar residues" evidence="1">
    <location>
        <begin position="42"/>
        <end position="55"/>
    </location>
</feature>
<dbReference type="PANTHER" id="PTHR14374:SF0">
    <property type="entry name" value="TRAFFICKING PROTEIN PARTICLE COMPLEX SUBUNIT 11"/>
    <property type="match status" value="1"/>
</dbReference>
<organism evidence="4 5">
    <name type="scientific">Marasmiellus scandens</name>
    <dbReference type="NCBI Taxonomy" id="2682957"/>
    <lineage>
        <taxon>Eukaryota</taxon>
        <taxon>Fungi</taxon>
        <taxon>Dikarya</taxon>
        <taxon>Basidiomycota</taxon>
        <taxon>Agaricomycotina</taxon>
        <taxon>Agaricomycetes</taxon>
        <taxon>Agaricomycetidae</taxon>
        <taxon>Agaricales</taxon>
        <taxon>Marasmiineae</taxon>
        <taxon>Omphalotaceae</taxon>
        <taxon>Marasmiellus</taxon>
    </lineage>
</organism>
<feature type="region of interest" description="Disordered" evidence="1">
    <location>
        <begin position="97"/>
        <end position="123"/>
    </location>
</feature>
<reference evidence="4 5" key="1">
    <citation type="submission" date="2024-01" db="EMBL/GenBank/DDBJ databases">
        <title>A draft genome for the cacao thread blight pathogen Marasmiellus scandens.</title>
        <authorList>
            <person name="Baruah I.K."/>
            <person name="Leung J."/>
            <person name="Bukari Y."/>
            <person name="Amoako-Attah I."/>
            <person name="Meinhardt L.W."/>
            <person name="Bailey B.A."/>
            <person name="Cohen S.P."/>
        </authorList>
    </citation>
    <scope>NUCLEOTIDE SEQUENCE [LARGE SCALE GENOMIC DNA]</scope>
    <source>
        <strain evidence="4 5">GH-19</strain>
    </source>
</reference>
<feature type="compositionally biased region" description="Low complexity" evidence="1">
    <location>
        <begin position="111"/>
        <end position="123"/>
    </location>
</feature>
<evidence type="ECO:0000259" key="3">
    <source>
        <dbReference type="Pfam" id="PF11817"/>
    </source>
</evidence>
<feature type="region of interest" description="Disordered" evidence="1">
    <location>
        <begin position="160"/>
        <end position="188"/>
    </location>
</feature>
<dbReference type="EMBL" id="JBANRG010000001">
    <property type="protein sequence ID" value="KAK7472424.1"/>
    <property type="molecule type" value="Genomic_DNA"/>
</dbReference>
<feature type="domain" description="Gryzun putative trafficking through Golgi" evidence="2">
    <location>
        <begin position="666"/>
        <end position="936"/>
    </location>
</feature>
<evidence type="ECO:0000256" key="1">
    <source>
        <dbReference type="SAM" id="MobiDB-lite"/>
    </source>
</evidence>
<evidence type="ECO:0000313" key="4">
    <source>
        <dbReference type="EMBL" id="KAK7472424.1"/>
    </source>
</evidence>
<dbReference type="Pfam" id="PF11817">
    <property type="entry name" value="Foie-gras_1"/>
    <property type="match status" value="1"/>
</dbReference>
<accession>A0ABR1K4S2</accession>
<feature type="domain" description="Trafficking protein particle complex subunit 11" evidence="3">
    <location>
        <begin position="361"/>
        <end position="635"/>
    </location>
</feature>
<evidence type="ECO:0000313" key="5">
    <source>
        <dbReference type="Proteomes" id="UP001498398"/>
    </source>
</evidence>
<keyword evidence="5" id="KW-1185">Reference proteome</keyword>
<protein>
    <recommendedName>
        <fullName evidence="6">Trafficking protein particle complex subunit 11</fullName>
    </recommendedName>
</protein>
<evidence type="ECO:0008006" key="6">
    <source>
        <dbReference type="Google" id="ProtNLM"/>
    </source>
</evidence>
<gene>
    <name evidence="4" type="ORF">VKT23_000538</name>
</gene>
<dbReference type="InterPro" id="IPR012880">
    <property type="entry name" value="Gryzun"/>
</dbReference>